<evidence type="ECO:0000313" key="2">
    <source>
        <dbReference type="Proteomes" id="UP001630127"/>
    </source>
</evidence>
<dbReference type="Proteomes" id="UP001630127">
    <property type="component" value="Unassembled WGS sequence"/>
</dbReference>
<accession>A0ABD3B415</accession>
<dbReference type="InterPro" id="IPR007493">
    <property type="entry name" value="DUF538"/>
</dbReference>
<proteinExistence type="predicted"/>
<dbReference type="Pfam" id="PF04398">
    <property type="entry name" value="DUF538"/>
    <property type="match status" value="1"/>
</dbReference>
<dbReference type="SUPFAM" id="SSF141562">
    <property type="entry name" value="At5g01610-like"/>
    <property type="match status" value="1"/>
</dbReference>
<dbReference type="InterPro" id="IPR036758">
    <property type="entry name" value="At5g01610-like"/>
</dbReference>
<protein>
    <recommendedName>
        <fullName evidence="3">DUF538 domain-containing protein</fullName>
    </recommendedName>
</protein>
<evidence type="ECO:0000313" key="1">
    <source>
        <dbReference type="EMBL" id="KAL3538297.1"/>
    </source>
</evidence>
<gene>
    <name evidence="1" type="ORF">ACH5RR_001663</name>
</gene>
<dbReference type="AlphaFoldDB" id="A0ABD3B415"/>
<comment type="caution">
    <text evidence="1">The sequence shown here is derived from an EMBL/GenBank/DDBJ whole genome shotgun (WGS) entry which is preliminary data.</text>
</comment>
<dbReference type="EMBL" id="JBJUIK010000001">
    <property type="protein sequence ID" value="KAL3538297.1"/>
    <property type="molecule type" value="Genomic_DNA"/>
</dbReference>
<evidence type="ECO:0008006" key="3">
    <source>
        <dbReference type="Google" id="ProtNLM"/>
    </source>
</evidence>
<sequence>MSLVTEEKRADASEIYIGKEICQEKSKQFLKEMGLPTGLLPLEDMEECGIVKDTGFIWLKQKQKTMHKFDKIGKTAHYAAEITAYVEPKKLKQVTGIKTKELFIWITVTDVNVDVPSTGKLTFKTPTGMSRVFPVSAFEVTEPDDEEVKGNKE</sequence>
<name>A0ABD3B415_9GENT</name>
<organism evidence="1 2">
    <name type="scientific">Cinchona calisaya</name>
    <dbReference type="NCBI Taxonomy" id="153742"/>
    <lineage>
        <taxon>Eukaryota</taxon>
        <taxon>Viridiplantae</taxon>
        <taxon>Streptophyta</taxon>
        <taxon>Embryophyta</taxon>
        <taxon>Tracheophyta</taxon>
        <taxon>Spermatophyta</taxon>
        <taxon>Magnoliopsida</taxon>
        <taxon>eudicotyledons</taxon>
        <taxon>Gunneridae</taxon>
        <taxon>Pentapetalae</taxon>
        <taxon>asterids</taxon>
        <taxon>lamiids</taxon>
        <taxon>Gentianales</taxon>
        <taxon>Rubiaceae</taxon>
        <taxon>Cinchonoideae</taxon>
        <taxon>Cinchoneae</taxon>
        <taxon>Cinchona</taxon>
    </lineage>
</organism>
<dbReference type="PANTHER" id="PTHR31676:SF10">
    <property type="entry name" value="EXPRESSED PROTEIN"/>
    <property type="match status" value="1"/>
</dbReference>
<reference evidence="1 2" key="1">
    <citation type="submission" date="2024-11" db="EMBL/GenBank/DDBJ databases">
        <title>A near-complete genome assembly of Cinchona calisaya.</title>
        <authorList>
            <person name="Lian D.C."/>
            <person name="Zhao X.W."/>
            <person name="Wei L."/>
        </authorList>
    </citation>
    <scope>NUCLEOTIDE SEQUENCE [LARGE SCALE GENOMIC DNA]</scope>
    <source>
        <tissue evidence="1">Nenye</tissue>
    </source>
</reference>
<dbReference type="PANTHER" id="PTHR31676">
    <property type="entry name" value="T31J12.3 PROTEIN-RELATED"/>
    <property type="match status" value="1"/>
</dbReference>
<keyword evidence="2" id="KW-1185">Reference proteome</keyword>
<dbReference type="Gene3D" id="2.30.240.10">
    <property type="entry name" value="At5g01610-like"/>
    <property type="match status" value="1"/>
</dbReference>